<dbReference type="EMBL" id="CP003169">
    <property type="protein sequence ID" value="AEV75333.1"/>
    <property type="molecule type" value="Genomic_DNA"/>
</dbReference>
<dbReference type="GO" id="GO:0008726">
    <property type="term" value="F:alkanesulfonate monooxygenase activity"/>
    <property type="evidence" value="ECO:0007669"/>
    <property type="project" value="TreeGrafter"/>
</dbReference>
<evidence type="ECO:0000259" key="5">
    <source>
        <dbReference type="Pfam" id="PF00296"/>
    </source>
</evidence>
<dbReference type="InterPro" id="IPR036661">
    <property type="entry name" value="Luciferase-like_sf"/>
</dbReference>
<dbReference type="PANTHER" id="PTHR42847:SF4">
    <property type="entry name" value="ALKANESULFONATE MONOOXYGENASE-RELATED"/>
    <property type="match status" value="1"/>
</dbReference>
<dbReference type="InterPro" id="IPR050172">
    <property type="entry name" value="SsuD_RutA_monooxygenase"/>
</dbReference>
<evidence type="ECO:0000256" key="1">
    <source>
        <dbReference type="ARBA" id="ARBA00022630"/>
    </source>
</evidence>
<dbReference type="eggNOG" id="COG2141">
    <property type="taxonomic scope" value="Bacteria"/>
</dbReference>
<proteinExistence type="predicted"/>
<dbReference type="STRING" id="710685.MycrhN_4852"/>
<dbReference type="NCBIfam" id="TIGR03619">
    <property type="entry name" value="F420_Rv2161c"/>
    <property type="match status" value="1"/>
</dbReference>
<dbReference type="Gene3D" id="3.20.20.30">
    <property type="entry name" value="Luciferase-like domain"/>
    <property type="match status" value="1"/>
</dbReference>
<accession>G8RTF9</accession>
<evidence type="ECO:0000256" key="4">
    <source>
        <dbReference type="ARBA" id="ARBA00023033"/>
    </source>
</evidence>
<dbReference type="Pfam" id="PF00296">
    <property type="entry name" value="Bac_luciferase"/>
    <property type="match status" value="1"/>
</dbReference>
<evidence type="ECO:0000313" key="7">
    <source>
        <dbReference type="Proteomes" id="UP000005442"/>
    </source>
</evidence>
<dbReference type="InterPro" id="IPR019921">
    <property type="entry name" value="Lucif-like_OxRdtase_Rv2161c"/>
</dbReference>
<dbReference type="PANTHER" id="PTHR42847">
    <property type="entry name" value="ALKANESULFONATE MONOOXYGENASE"/>
    <property type="match status" value="1"/>
</dbReference>
<dbReference type="SUPFAM" id="SSF51679">
    <property type="entry name" value="Bacterial luciferase-like"/>
    <property type="match status" value="1"/>
</dbReference>
<keyword evidence="2" id="KW-0288">FMN</keyword>
<dbReference type="AlphaFoldDB" id="G8RTF9"/>
<dbReference type="KEGG" id="mrh:MycrhN_4852"/>
<reference evidence="6 7" key="1">
    <citation type="submission" date="2011-12" db="EMBL/GenBank/DDBJ databases">
        <title>Complete sequence of Mycobacterium rhodesiae NBB3.</title>
        <authorList>
            <consortium name="US DOE Joint Genome Institute"/>
            <person name="Lucas S."/>
            <person name="Han J."/>
            <person name="Lapidus A."/>
            <person name="Cheng J.-F."/>
            <person name="Goodwin L."/>
            <person name="Pitluck S."/>
            <person name="Peters L."/>
            <person name="Mikhailova N."/>
            <person name="Gu W."/>
            <person name="Detter J.C."/>
            <person name="Han C."/>
            <person name="Tapia R."/>
            <person name="Land M."/>
            <person name="Hauser L."/>
            <person name="Kyrpides N."/>
            <person name="Ivanova N."/>
            <person name="Pagani I."/>
            <person name="Mattes T."/>
            <person name="Holmes A."/>
            <person name="Rutledge P."/>
            <person name="Paulsen I."/>
            <person name="Coleman N."/>
            <person name="Woyke T."/>
        </authorList>
    </citation>
    <scope>NUCLEOTIDE SEQUENCE [LARGE SCALE GENOMIC DNA]</scope>
    <source>
        <strain evidence="6 7">NBB3</strain>
    </source>
</reference>
<sequence length="286" mass="30705">MPQYGVAANAELARFASTAEQLGADSLWVGDRLLAAVAPSVGYAGKDTIPEQFRTGIDPFIALAVAATATTRVRLGASVFVAPWYPPVQLARQLTSLDVISGGRLLPGFGIGWSPEEYQAAGAPFRRRGAQLDELLDALDRLWTTNPVAHQGERWSIPESWVNLKPVQQPRPPIYLGAFTPAGLKRVGERADGWTGVVQVPGGVSIDMLDWQRQAIDAAATAAGRDPSAIHTYVRINVAEGAPVEQVAEAVQALAANGYPDAFVDLLYVATTTDAHLDWVERLLTR</sequence>
<keyword evidence="7" id="KW-1185">Reference proteome</keyword>
<dbReference type="Proteomes" id="UP000005442">
    <property type="component" value="Chromosome"/>
</dbReference>
<dbReference type="GO" id="GO:0046306">
    <property type="term" value="P:alkanesulfonate catabolic process"/>
    <property type="evidence" value="ECO:0007669"/>
    <property type="project" value="TreeGrafter"/>
</dbReference>
<dbReference type="InterPro" id="IPR011251">
    <property type="entry name" value="Luciferase-like_dom"/>
</dbReference>
<evidence type="ECO:0000313" key="6">
    <source>
        <dbReference type="EMBL" id="AEV75333.1"/>
    </source>
</evidence>
<organism evidence="6 7">
    <name type="scientific">Mycolicibacterium rhodesiae (strain NBB3)</name>
    <name type="common">Mycobacterium rhodesiae</name>
    <dbReference type="NCBI Taxonomy" id="710685"/>
    <lineage>
        <taxon>Bacteria</taxon>
        <taxon>Bacillati</taxon>
        <taxon>Actinomycetota</taxon>
        <taxon>Actinomycetes</taxon>
        <taxon>Mycobacteriales</taxon>
        <taxon>Mycobacteriaceae</taxon>
        <taxon>Mycolicibacterium</taxon>
    </lineage>
</organism>
<name>G8RTF9_MYCRN</name>
<keyword evidence="1" id="KW-0285">Flavoprotein</keyword>
<dbReference type="PATRIC" id="fig|710685.3.peg.4858"/>
<keyword evidence="3" id="KW-0560">Oxidoreductase</keyword>
<feature type="domain" description="Luciferase-like" evidence="5">
    <location>
        <begin position="8"/>
        <end position="258"/>
    </location>
</feature>
<protein>
    <submittedName>
        <fullName evidence="6">Putative F420-dependent oxidoreductase, Rv2161c family</fullName>
    </submittedName>
</protein>
<keyword evidence="4" id="KW-0503">Monooxygenase</keyword>
<evidence type="ECO:0000256" key="2">
    <source>
        <dbReference type="ARBA" id="ARBA00022643"/>
    </source>
</evidence>
<evidence type="ECO:0000256" key="3">
    <source>
        <dbReference type="ARBA" id="ARBA00023002"/>
    </source>
</evidence>
<dbReference type="HOGENOM" id="CLU_027853_7_1_11"/>
<gene>
    <name evidence="6" type="ordered locus">MycrhN_4852</name>
</gene>